<feature type="transmembrane region" description="Helical" evidence="6">
    <location>
        <begin position="157"/>
        <end position="177"/>
    </location>
</feature>
<feature type="transmembrane region" description="Helical" evidence="6">
    <location>
        <begin position="40"/>
        <end position="61"/>
    </location>
</feature>
<comment type="caution">
    <text evidence="7">The sequence shown here is derived from an EMBL/GenBank/DDBJ whole genome shotgun (WGS) entry which is preliminary data.</text>
</comment>
<feature type="transmembrane region" description="Helical" evidence="6">
    <location>
        <begin position="67"/>
        <end position="85"/>
    </location>
</feature>
<feature type="transmembrane region" description="Helical" evidence="6">
    <location>
        <begin position="197"/>
        <end position="215"/>
    </location>
</feature>
<dbReference type="PANTHER" id="PTHR30238:SF4">
    <property type="entry name" value="SLL1022 PROTEIN"/>
    <property type="match status" value="1"/>
</dbReference>
<dbReference type="EMBL" id="JACXIY010000018">
    <property type="protein sequence ID" value="MBD2870153.1"/>
    <property type="molecule type" value="Genomic_DNA"/>
</dbReference>
<reference evidence="7" key="1">
    <citation type="submission" date="2020-09" db="EMBL/GenBank/DDBJ databases">
        <title>A novel bacterium of genus Paenibacillus, isolated from South China Sea.</title>
        <authorList>
            <person name="Huang H."/>
            <person name="Mo K."/>
            <person name="Hu Y."/>
        </authorList>
    </citation>
    <scope>NUCLEOTIDE SEQUENCE</scope>
    <source>
        <strain evidence="7">IB182493</strain>
    </source>
</reference>
<evidence type="ECO:0000256" key="6">
    <source>
        <dbReference type="SAM" id="Phobius"/>
    </source>
</evidence>
<sequence>MDSLLIFIQIVLINVLLSGDNAIVIAMASSHLPPEQRKRAVRWGALAAVALRCLLTVAAVTLLKIPFLQAAGALLLFYIALKLLADARGGHSERQSVKKAGTIGQAVWTIVVADFVMSLDNVLAIAAVAEGDLILILLGIAISIPMIIWGSQLLGSLLNRFPALSYIGAALLAYAAGEMLMHDPGLDKLLFHGSKTLAEAVPLLCVPLVIALAVLKRKPA</sequence>
<protein>
    <submittedName>
        <fullName evidence="7">TerC family protein</fullName>
    </submittedName>
</protein>
<evidence type="ECO:0000256" key="1">
    <source>
        <dbReference type="ARBA" id="ARBA00004141"/>
    </source>
</evidence>
<comment type="subcellular location">
    <subcellularLocation>
        <location evidence="1">Membrane</location>
        <topology evidence="1">Multi-pass membrane protein</topology>
    </subcellularLocation>
</comment>
<comment type="similarity">
    <text evidence="2">Belongs to the TerC family.</text>
</comment>
<dbReference type="NCBIfam" id="TIGR03717">
    <property type="entry name" value="R_switched_YjbE"/>
    <property type="match status" value="1"/>
</dbReference>
<keyword evidence="4 6" id="KW-1133">Transmembrane helix</keyword>
<dbReference type="GO" id="GO:0016020">
    <property type="term" value="C:membrane"/>
    <property type="evidence" value="ECO:0007669"/>
    <property type="project" value="UniProtKB-SubCell"/>
</dbReference>
<evidence type="ECO:0000256" key="4">
    <source>
        <dbReference type="ARBA" id="ARBA00022989"/>
    </source>
</evidence>
<dbReference type="InterPro" id="IPR022301">
    <property type="entry name" value="Integral_membrane_YjbE"/>
</dbReference>
<evidence type="ECO:0000256" key="5">
    <source>
        <dbReference type="ARBA" id="ARBA00023136"/>
    </source>
</evidence>
<feature type="transmembrane region" description="Helical" evidence="6">
    <location>
        <begin position="6"/>
        <end position="28"/>
    </location>
</feature>
<dbReference type="RefSeq" id="WP_190862841.1">
    <property type="nucleotide sequence ID" value="NZ_JACXIY010000018.1"/>
</dbReference>
<dbReference type="AlphaFoldDB" id="A0A927H709"/>
<keyword evidence="3 6" id="KW-0812">Transmembrane</keyword>
<evidence type="ECO:0000256" key="2">
    <source>
        <dbReference type="ARBA" id="ARBA00007511"/>
    </source>
</evidence>
<dbReference type="Pfam" id="PF03741">
    <property type="entry name" value="TerC"/>
    <property type="match status" value="1"/>
</dbReference>
<evidence type="ECO:0000256" key="3">
    <source>
        <dbReference type="ARBA" id="ARBA00022692"/>
    </source>
</evidence>
<feature type="transmembrane region" description="Helical" evidence="6">
    <location>
        <begin position="106"/>
        <end position="127"/>
    </location>
</feature>
<dbReference type="InterPro" id="IPR005496">
    <property type="entry name" value="Integral_membrane_TerC"/>
</dbReference>
<organism evidence="7 8">
    <name type="scientific">Paenibacillus arenilitoris</name>
    <dbReference type="NCBI Taxonomy" id="2772299"/>
    <lineage>
        <taxon>Bacteria</taxon>
        <taxon>Bacillati</taxon>
        <taxon>Bacillota</taxon>
        <taxon>Bacilli</taxon>
        <taxon>Bacillales</taxon>
        <taxon>Paenibacillaceae</taxon>
        <taxon>Paenibacillus</taxon>
    </lineage>
</organism>
<proteinExistence type="inferred from homology"/>
<evidence type="ECO:0000313" key="7">
    <source>
        <dbReference type="EMBL" id="MBD2870153.1"/>
    </source>
</evidence>
<keyword evidence="8" id="KW-1185">Reference proteome</keyword>
<evidence type="ECO:0000313" key="8">
    <source>
        <dbReference type="Proteomes" id="UP000632125"/>
    </source>
</evidence>
<gene>
    <name evidence="7" type="ORF">IDH41_16320</name>
</gene>
<dbReference type="PANTHER" id="PTHR30238">
    <property type="entry name" value="MEMBRANE BOUND PREDICTED REDOX MODULATOR"/>
    <property type="match status" value="1"/>
</dbReference>
<feature type="transmembrane region" description="Helical" evidence="6">
    <location>
        <begin position="133"/>
        <end position="150"/>
    </location>
</feature>
<name>A0A927H709_9BACL</name>
<keyword evidence="5 6" id="KW-0472">Membrane</keyword>
<dbReference type="Proteomes" id="UP000632125">
    <property type="component" value="Unassembled WGS sequence"/>
</dbReference>
<accession>A0A927H709</accession>